<sequence>MQRGVLTGKIKPLVSVPNSEWWKPRCEQHLVTPPETSVLLATTQFPDQPEGADVDRTLTSAPIPRSLASDATMNISPTLGSLRVAANIRNASRTQYSIGIAGGNQKSATEGTATTRSDSSPTASATSSKSSRKVRTSPSSKGCGHRIFVPILVTAPNERKKAFAADVVGGTSSWRVGYDVMHYHSADRRRLLIRHDWSWLVMHYHSADRRRLLIRHDCRFDPRQQVFYHYHNVLTPAGCHRKGTHDVNGPPQVWLRCDALPLR</sequence>
<evidence type="ECO:0000313" key="2">
    <source>
        <dbReference type="EMBL" id="KER26667.1"/>
    </source>
</evidence>
<organism evidence="2 3">
    <name type="scientific">Opisthorchis viverrini</name>
    <name type="common">Southeast Asian liver fluke</name>
    <dbReference type="NCBI Taxonomy" id="6198"/>
    <lineage>
        <taxon>Eukaryota</taxon>
        <taxon>Metazoa</taxon>
        <taxon>Spiralia</taxon>
        <taxon>Lophotrochozoa</taxon>
        <taxon>Platyhelminthes</taxon>
        <taxon>Trematoda</taxon>
        <taxon>Digenea</taxon>
        <taxon>Opisthorchiida</taxon>
        <taxon>Opisthorchiata</taxon>
        <taxon>Opisthorchiidae</taxon>
        <taxon>Opisthorchis</taxon>
    </lineage>
</organism>
<dbReference type="GeneID" id="20320286"/>
<dbReference type="AlphaFoldDB" id="A0A074ZLP9"/>
<dbReference type="EMBL" id="KL596741">
    <property type="protein sequence ID" value="KER26667.1"/>
    <property type="molecule type" value="Genomic_DNA"/>
</dbReference>
<gene>
    <name evidence="2" type="ORF">T265_06104</name>
</gene>
<evidence type="ECO:0000256" key="1">
    <source>
        <dbReference type="SAM" id="MobiDB-lite"/>
    </source>
</evidence>
<accession>A0A074ZLP9</accession>
<evidence type="ECO:0000313" key="3">
    <source>
        <dbReference type="Proteomes" id="UP000054324"/>
    </source>
</evidence>
<dbReference type="RefSeq" id="XP_009169554.1">
    <property type="nucleotide sequence ID" value="XM_009171290.1"/>
</dbReference>
<dbReference type="CTD" id="20320286"/>
<dbReference type="Proteomes" id="UP000054324">
    <property type="component" value="Unassembled WGS sequence"/>
</dbReference>
<reference evidence="2 3" key="1">
    <citation type="submission" date="2013-11" db="EMBL/GenBank/DDBJ databases">
        <title>Opisthorchis viverrini - life in the bile duct.</title>
        <authorList>
            <person name="Young N.D."/>
            <person name="Nagarajan N."/>
            <person name="Lin S.J."/>
            <person name="Korhonen P.K."/>
            <person name="Jex A.R."/>
            <person name="Hall R.S."/>
            <person name="Safavi-Hemami H."/>
            <person name="Kaewkong W."/>
            <person name="Bertrand D."/>
            <person name="Gao S."/>
            <person name="Seet Q."/>
            <person name="Wongkham S."/>
            <person name="Teh B.T."/>
            <person name="Wongkham C."/>
            <person name="Intapan P.M."/>
            <person name="Maleewong W."/>
            <person name="Yang X."/>
            <person name="Hu M."/>
            <person name="Wang Z."/>
            <person name="Hofmann A."/>
            <person name="Sternberg P.W."/>
            <person name="Tan P."/>
            <person name="Wang J."/>
            <person name="Gasser R.B."/>
        </authorList>
    </citation>
    <scope>NUCLEOTIDE SEQUENCE [LARGE SCALE GENOMIC DNA]</scope>
</reference>
<name>A0A074ZLP9_OPIVI</name>
<feature type="compositionally biased region" description="Low complexity" evidence="1">
    <location>
        <begin position="112"/>
        <end position="129"/>
    </location>
</feature>
<keyword evidence="3" id="KW-1185">Reference proteome</keyword>
<proteinExistence type="predicted"/>
<protein>
    <submittedName>
        <fullName evidence="2">Uncharacterized protein</fullName>
    </submittedName>
</protein>
<feature type="region of interest" description="Disordered" evidence="1">
    <location>
        <begin position="102"/>
        <end position="141"/>
    </location>
</feature>
<dbReference type="KEGG" id="ovi:T265_06104"/>